<dbReference type="NCBIfam" id="TIGR00739">
    <property type="entry name" value="yajC"/>
    <property type="match status" value="1"/>
</dbReference>
<proteinExistence type="inferred from homology"/>
<dbReference type="Proteomes" id="UP001230915">
    <property type="component" value="Unassembled WGS sequence"/>
</dbReference>
<keyword evidence="9" id="KW-0811">Translocation</keyword>
<evidence type="ECO:0000256" key="4">
    <source>
        <dbReference type="ARBA" id="ARBA00022448"/>
    </source>
</evidence>
<dbReference type="PANTHER" id="PTHR33909">
    <property type="entry name" value="SEC TRANSLOCON ACCESSORY COMPLEX SUBUNIT YAJC"/>
    <property type="match status" value="1"/>
</dbReference>
<keyword evidence="10 11" id="KW-0472">Membrane</keyword>
<keyword evidence="6 11" id="KW-0812">Transmembrane</keyword>
<organism evidence="12 13">
    <name type="scientific">Mesonia profundi</name>
    <dbReference type="NCBI Taxonomy" id="3070998"/>
    <lineage>
        <taxon>Bacteria</taxon>
        <taxon>Pseudomonadati</taxon>
        <taxon>Bacteroidota</taxon>
        <taxon>Flavobacteriia</taxon>
        <taxon>Flavobacteriales</taxon>
        <taxon>Flavobacteriaceae</taxon>
        <taxon>Mesonia</taxon>
    </lineage>
</organism>
<evidence type="ECO:0000313" key="13">
    <source>
        <dbReference type="Proteomes" id="UP001230915"/>
    </source>
</evidence>
<evidence type="ECO:0000256" key="3">
    <source>
        <dbReference type="ARBA" id="ARBA00014962"/>
    </source>
</evidence>
<gene>
    <name evidence="12" type="primary">yajC</name>
    <name evidence="12" type="ORF">RBU60_04240</name>
</gene>
<sequence>MENLTSFLPFIAIIIIFYFFMIRPQQKRQKNEKKFAEELKKGDKVITKSGMHGKIIDFSEKLNTVIIETGAGKITFDKTSISMELSQQLNKPPAEKKEK</sequence>
<evidence type="ECO:0000256" key="9">
    <source>
        <dbReference type="ARBA" id="ARBA00023010"/>
    </source>
</evidence>
<comment type="similarity">
    <text evidence="2">Belongs to the YajC family.</text>
</comment>
<keyword evidence="5" id="KW-1003">Cell membrane</keyword>
<dbReference type="RefSeq" id="WP_308863422.1">
    <property type="nucleotide sequence ID" value="NZ_JAVHUL010000007.1"/>
</dbReference>
<name>A0ABU0ZZ93_9FLAO</name>
<accession>A0ABU0ZZ93</accession>
<evidence type="ECO:0000256" key="6">
    <source>
        <dbReference type="ARBA" id="ARBA00022692"/>
    </source>
</evidence>
<reference evidence="12 13" key="1">
    <citation type="submission" date="2023-08" db="EMBL/GenBank/DDBJ databases">
        <title>Mesonia sp. MT50, isolated from deep-sea sediment of the Mariana Trench.</title>
        <authorList>
            <person name="Fu H."/>
        </authorList>
    </citation>
    <scope>NUCLEOTIDE SEQUENCE [LARGE SCALE GENOMIC DNA]</scope>
    <source>
        <strain evidence="12 13">MT50</strain>
    </source>
</reference>
<evidence type="ECO:0000256" key="10">
    <source>
        <dbReference type="ARBA" id="ARBA00023136"/>
    </source>
</evidence>
<keyword evidence="7" id="KW-0653">Protein transport</keyword>
<dbReference type="PANTHER" id="PTHR33909:SF1">
    <property type="entry name" value="SEC TRANSLOCON ACCESSORY COMPLEX SUBUNIT YAJC"/>
    <property type="match status" value="1"/>
</dbReference>
<comment type="subcellular location">
    <subcellularLocation>
        <location evidence="1">Cell membrane</location>
        <topology evidence="1">Single-pass membrane protein</topology>
    </subcellularLocation>
</comment>
<evidence type="ECO:0000256" key="7">
    <source>
        <dbReference type="ARBA" id="ARBA00022927"/>
    </source>
</evidence>
<dbReference type="PRINTS" id="PR01853">
    <property type="entry name" value="YAJCTRNLCASE"/>
</dbReference>
<evidence type="ECO:0000256" key="5">
    <source>
        <dbReference type="ARBA" id="ARBA00022475"/>
    </source>
</evidence>
<dbReference type="SMART" id="SM01323">
    <property type="entry name" value="YajC"/>
    <property type="match status" value="1"/>
</dbReference>
<evidence type="ECO:0000256" key="2">
    <source>
        <dbReference type="ARBA" id="ARBA00006742"/>
    </source>
</evidence>
<keyword evidence="8 11" id="KW-1133">Transmembrane helix</keyword>
<keyword evidence="13" id="KW-1185">Reference proteome</keyword>
<evidence type="ECO:0000256" key="11">
    <source>
        <dbReference type="SAM" id="Phobius"/>
    </source>
</evidence>
<evidence type="ECO:0000313" key="12">
    <source>
        <dbReference type="EMBL" id="MDQ7916772.1"/>
    </source>
</evidence>
<dbReference type="InterPro" id="IPR003849">
    <property type="entry name" value="Preprotein_translocase_YajC"/>
</dbReference>
<comment type="caution">
    <text evidence="12">The sequence shown here is derived from an EMBL/GenBank/DDBJ whole genome shotgun (WGS) entry which is preliminary data.</text>
</comment>
<dbReference type="EMBL" id="JAVHUL010000007">
    <property type="protein sequence ID" value="MDQ7916772.1"/>
    <property type="molecule type" value="Genomic_DNA"/>
</dbReference>
<evidence type="ECO:0000256" key="8">
    <source>
        <dbReference type="ARBA" id="ARBA00022989"/>
    </source>
</evidence>
<dbReference type="Pfam" id="PF02699">
    <property type="entry name" value="YajC"/>
    <property type="match status" value="1"/>
</dbReference>
<feature type="transmembrane region" description="Helical" evidence="11">
    <location>
        <begin position="6"/>
        <end position="24"/>
    </location>
</feature>
<keyword evidence="4" id="KW-0813">Transport</keyword>
<evidence type="ECO:0000256" key="1">
    <source>
        <dbReference type="ARBA" id="ARBA00004162"/>
    </source>
</evidence>
<protein>
    <recommendedName>
        <fullName evidence="3">Sec translocon accessory complex subunit YajC</fullName>
    </recommendedName>
</protein>